<gene>
    <name evidence="2" type="ORF">HK100_010774</name>
</gene>
<feature type="compositionally biased region" description="Low complexity" evidence="1">
    <location>
        <begin position="143"/>
        <end position="173"/>
    </location>
</feature>
<evidence type="ECO:0000256" key="1">
    <source>
        <dbReference type="SAM" id="MobiDB-lite"/>
    </source>
</evidence>
<keyword evidence="3" id="KW-1185">Reference proteome</keyword>
<name>A0AAD5SNR5_9FUNG</name>
<evidence type="ECO:0000313" key="3">
    <source>
        <dbReference type="Proteomes" id="UP001211907"/>
    </source>
</evidence>
<comment type="caution">
    <text evidence="2">The sequence shown here is derived from an EMBL/GenBank/DDBJ whole genome shotgun (WGS) entry which is preliminary data.</text>
</comment>
<sequence>MQDINAIEDKQDLKIRRRRSSTGSREEKRSQKQRNPIEVQSGLAKTNKISGKIDAVNFDSGSFSKAQQNQPVSLMDVDILQLSNIPPRKLAPIVVLPLQSKTAVFSQQPTLPPAKNLAEINLPEAFSSIAVQSISNVTRTQQSASTNTKNKNSTLTKTESLPLLPEPKSLNLN</sequence>
<feature type="non-terminal residue" evidence="2">
    <location>
        <position position="173"/>
    </location>
</feature>
<dbReference type="Proteomes" id="UP001211907">
    <property type="component" value="Unassembled WGS sequence"/>
</dbReference>
<dbReference type="AlphaFoldDB" id="A0AAD5SNR5"/>
<accession>A0AAD5SNR5</accession>
<reference evidence="2" key="1">
    <citation type="submission" date="2020-05" db="EMBL/GenBank/DDBJ databases">
        <title>Phylogenomic resolution of chytrid fungi.</title>
        <authorList>
            <person name="Stajich J.E."/>
            <person name="Amses K."/>
            <person name="Simmons R."/>
            <person name="Seto K."/>
            <person name="Myers J."/>
            <person name="Bonds A."/>
            <person name="Quandt C.A."/>
            <person name="Barry K."/>
            <person name="Liu P."/>
            <person name="Grigoriev I."/>
            <person name="Longcore J.E."/>
            <person name="James T.Y."/>
        </authorList>
    </citation>
    <scope>NUCLEOTIDE SEQUENCE</scope>
    <source>
        <strain evidence="2">JEL0513</strain>
    </source>
</reference>
<feature type="region of interest" description="Disordered" evidence="1">
    <location>
        <begin position="139"/>
        <end position="173"/>
    </location>
</feature>
<organism evidence="2 3">
    <name type="scientific">Physocladia obscura</name>
    <dbReference type="NCBI Taxonomy" id="109957"/>
    <lineage>
        <taxon>Eukaryota</taxon>
        <taxon>Fungi</taxon>
        <taxon>Fungi incertae sedis</taxon>
        <taxon>Chytridiomycota</taxon>
        <taxon>Chytridiomycota incertae sedis</taxon>
        <taxon>Chytridiomycetes</taxon>
        <taxon>Chytridiales</taxon>
        <taxon>Chytriomycetaceae</taxon>
        <taxon>Physocladia</taxon>
    </lineage>
</organism>
<proteinExistence type="predicted"/>
<evidence type="ECO:0000313" key="2">
    <source>
        <dbReference type="EMBL" id="KAJ3078275.1"/>
    </source>
</evidence>
<dbReference type="EMBL" id="JADGJH010006069">
    <property type="protein sequence ID" value="KAJ3078275.1"/>
    <property type="molecule type" value="Genomic_DNA"/>
</dbReference>
<protein>
    <submittedName>
        <fullName evidence="2">Uncharacterized protein</fullName>
    </submittedName>
</protein>
<feature type="region of interest" description="Disordered" evidence="1">
    <location>
        <begin position="1"/>
        <end position="44"/>
    </location>
</feature>